<proteinExistence type="predicted"/>
<dbReference type="Proteomes" id="UP000522313">
    <property type="component" value="Unassembled WGS sequence"/>
</dbReference>
<sequence>MTGKMQQTKPERLASWTAAILRIIEDKQVLLRLPAASTHVPALASHRWQLTKAVCNYRWFVKSALAAHARSADHNRQVTALIEAIDDVHEVLRAYVLHWSNGDNAARWPDYQAAASATLDEIARAVRRISADAATLLPDAAPPGNRAVEQRKVLPL</sequence>
<name>A0A7X0JDH4_9SPHN</name>
<accession>A0A7X0JDH4</accession>
<organism evidence="1 2">
    <name type="scientific">Sphingomonas endophytica</name>
    <dbReference type="NCBI Taxonomy" id="869719"/>
    <lineage>
        <taxon>Bacteria</taxon>
        <taxon>Pseudomonadati</taxon>
        <taxon>Pseudomonadota</taxon>
        <taxon>Alphaproteobacteria</taxon>
        <taxon>Sphingomonadales</taxon>
        <taxon>Sphingomonadaceae</taxon>
        <taxon>Sphingomonas</taxon>
    </lineage>
</organism>
<dbReference type="AlphaFoldDB" id="A0A7X0JDH4"/>
<dbReference type="RefSeq" id="WP_184505998.1">
    <property type="nucleotide sequence ID" value="NZ_JACHBT010000011.1"/>
</dbReference>
<comment type="caution">
    <text evidence="1">The sequence shown here is derived from an EMBL/GenBank/DDBJ whole genome shotgun (WGS) entry which is preliminary data.</text>
</comment>
<protein>
    <submittedName>
        <fullName evidence="1">Uncharacterized protein</fullName>
    </submittedName>
</protein>
<reference evidence="1 2" key="1">
    <citation type="submission" date="2020-08" db="EMBL/GenBank/DDBJ databases">
        <title>The Agave Microbiome: Exploring the role of microbial communities in plant adaptations to desert environments.</title>
        <authorList>
            <person name="Partida-Martinez L.P."/>
        </authorList>
    </citation>
    <scope>NUCLEOTIDE SEQUENCE [LARGE SCALE GENOMIC DNA]</scope>
    <source>
        <strain evidence="1 2">AS3.13</strain>
    </source>
</reference>
<evidence type="ECO:0000313" key="1">
    <source>
        <dbReference type="EMBL" id="MBB6505275.1"/>
    </source>
</evidence>
<evidence type="ECO:0000313" key="2">
    <source>
        <dbReference type="Proteomes" id="UP000522313"/>
    </source>
</evidence>
<reference evidence="1 2" key="2">
    <citation type="submission" date="2020-08" db="EMBL/GenBank/DDBJ databases">
        <authorList>
            <person name="Partida-Martinez L."/>
            <person name="Huntemann M."/>
            <person name="Clum A."/>
            <person name="Wang J."/>
            <person name="Palaniappan K."/>
            <person name="Ritter S."/>
            <person name="Chen I.-M."/>
            <person name="Stamatis D."/>
            <person name="Reddy T."/>
            <person name="O'Malley R."/>
            <person name="Daum C."/>
            <person name="Shapiro N."/>
            <person name="Ivanova N."/>
            <person name="Kyrpides N."/>
            <person name="Woyke T."/>
        </authorList>
    </citation>
    <scope>NUCLEOTIDE SEQUENCE [LARGE SCALE GENOMIC DNA]</scope>
    <source>
        <strain evidence="1 2">AS3.13</strain>
    </source>
</reference>
<gene>
    <name evidence="1" type="ORF">F4693_002263</name>
</gene>
<dbReference type="EMBL" id="JACHBT010000011">
    <property type="protein sequence ID" value="MBB6505275.1"/>
    <property type="molecule type" value="Genomic_DNA"/>
</dbReference>